<proteinExistence type="predicted"/>
<dbReference type="EMBL" id="GL887634">
    <property type="protein sequence ID" value="EGI70633.1"/>
    <property type="molecule type" value="Genomic_DNA"/>
</dbReference>
<evidence type="ECO:0000313" key="1">
    <source>
        <dbReference type="EMBL" id="EGI70633.1"/>
    </source>
</evidence>
<protein>
    <submittedName>
        <fullName evidence="1">Uncharacterized protein</fullName>
    </submittedName>
</protein>
<dbReference type="InParanoid" id="F4W581"/>
<organism evidence="2">
    <name type="scientific">Acromyrmex echinatior</name>
    <name type="common">Panamanian leafcutter ant</name>
    <name type="synonym">Acromyrmex octospinosus echinatior</name>
    <dbReference type="NCBI Taxonomy" id="103372"/>
    <lineage>
        <taxon>Eukaryota</taxon>
        <taxon>Metazoa</taxon>
        <taxon>Ecdysozoa</taxon>
        <taxon>Arthropoda</taxon>
        <taxon>Hexapoda</taxon>
        <taxon>Insecta</taxon>
        <taxon>Pterygota</taxon>
        <taxon>Neoptera</taxon>
        <taxon>Endopterygota</taxon>
        <taxon>Hymenoptera</taxon>
        <taxon>Apocrita</taxon>
        <taxon>Aculeata</taxon>
        <taxon>Formicoidea</taxon>
        <taxon>Formicidae</taxon>
        <taxon>Myrmicinae</taxon>
        <taxon>Acromyrmex</taxon>
    </lineage>
</organism>
<accession>F4W581</accession>
<gene>
    <name evidence="1" type="ORF">G5I_00573</name>
</gene>
<evidence type="ECO:0000313" key="2">
    <source>
        <dbReference type="Proteomes" id="UP000007755"/>
    </source>
</evidence>
<dbReference type="Proteomes" id="UP000007755">
    <property type="component" value="Unassembled WGS sequence"/>
</dbReference>
<name>F4W581_ACREC</name>
<reference evidence="1" key="1">
    <citation type="submission" date="2011-02" db="EMBL/GenBank/DDBJ databases">
        <title>The genome of the leaf-cutting ant Acromyrmex echinatior suggests key adaptations to social evolution and fungus farming.</title>
        <authorList>
            <person name="Nygaard S."/>
            <person name="Zhang G."/>
        </authorList>
    </citation>
    <scope>NUCLEOTIDE SEQUENCE</scope>
</reference>
<sequence length="168" mass="19194">MESLIGRKWQIASRDPSPLEGRRHLVTSDFLFPYVERSCYCGIAWQGIPLQMPKVLIGRRFPWHELTPPRDTLANYTNKTSPHQKYDEIRQRLQCGHGDFVKKMNGKCFLTISPGRRLRPSRCAANTSALSGPAEGRGGFPVILRTRIDPRVREYSRVEFLGAVVFAH</sequence>
<dbReference type="AlphaFoldDB" id="F4W581"/>
<keyword evidence="2" id="KW-1185">Reference proteome</keyword>